<dbReference type="SUPFAM" id="SSF47473">
    <property type="entry name" value="EF-hand"/>
    <property type="match status" value="1"/>
</dbReference>
<dbReference type="PROSITE" id="PS00018">
    <property type="entry name" value="EF_HAND_1"/>
    <property type="match status" value="1"/>
</dbReference>
<keyword evidence="1" id="KW-0106">Calcium</keyword>
<evidence type="ECO:0000313" key="5">
    <source>
        <dbReference type="Proteomes" id="UP001153069"/>
    </source>
</evidence>
<gene>
    <name evidence="4" type="ORF">SEMRO_129_G061640.1</name>
</gene>
<feature type="compositionally biased region" description="Acidic residues" evidence="2">
    <location>
        <begin position="378"/>
        <end position="389"/>
    </location>
</feature>
<name>A0A9N8DFS8_9STRA</name>
<protein>
    <recommendedName>
        <fullName evidence="6">Calmodulin</fullName>
    </recommendedName>
</protein>
<feature type="compositionally biased region" description="Low complexity" evidence="2">
    <location>
        <begin position="390"/>
        <end position="428"/>
    </location>
</feature>
<feature type="compositionally biased region" description="Basic and acidic residues" evidence="2">
    <location>
        <begin position="938"/>
        <end position="955"/>
    </location>
</feature>
<evidence type="ECO:0000313" key="4">
    <source>
        <dbReference type="EMBL" id="CAB9502173.1"/>
    </source>
</evidence>
<evidence type="ECO:0008006" key="6">
    <source>
        <dbReference type="Google" id="ProtNLM"/>
    </source>
</evidence>
<feature type="compositionally biased region" description="Acidic residues" evidence="2">
    <location>
        <begin position="927"/>
        <end position="937"/>
    </location>
</feature>
<dbReference type="InterPro" id="IPR018247">
    <property type="entry name" value="EF_Hand_1_Ca_BS"/>
</dbReference>
<organism evidence="4 5">
    <name type="scientific">Seminavis robusta</name>
    <dbReference type="NCBI Taxonomy" id="568900"/>
    <lineage>
        <taxon>Eukaryota</taxon>
        <taxon>Sar</taxon>
        <taxon>Stramenopiles</taxon>
        <taxon>Ochrophyta</taxon>
        <taxon>Bacillariophyta</taxon>
        <taxon>Bacillariophyceae</taxon>
        <taxon>Bacillariophycidae</taxon>
        <taxon>Naviculales</taxon>
        <taxon>Naviculaceae</taxon>
        <taxon>Seminavis</taxon>
    </lineage>
</organism>
<feature type="signal peptide" evidence="3">
    <location>
        <begin position="1"/>
        <end position="26"/>
    </location>
</feature>
<feature type="chain" id="PRO_5040300021" description="Calmodulin" evidence="3">
    <location>
        <begin position="27"/>
        <end position="981"/>
    </location>
</feature>
<feature type="region of interest" description="Disordered" evidence="2">
    <location>
        <begin position="378"/>
        <end position="520"/>
    </location>
</feature>
<comment type="caution">
    <text evidence="4">The sequence shown here is derived from an EMBL/GenBank/DDBJ whole genome shotgun (WGS) entry which is preliminary data.</text>
</comment>
<evidence type="ECO:0000256" key="1">
    <source>
        <dbReference type="ARBA" id="ARBA00022837"/>
    </source>
</evidence>
<feature type="compositionally biased region" description="Basic and acidic residues" evidence="2">
    <location>
        <begin position="971"/>
        <end position="981"/>
    </location>
</feature>
<dbReference type="EMBL" id="CAICTM010000128">
    <property type="protein sequence ID" value="CAB9502173.1"/>
    <property type="molecule type" value="Genomic_DNA"/>
</dbReference>
<dbReference type="Proteomes" id="UP001153069">
    <property type="component" value="Unassembled WGS sequence"/>
</dbReference>
<feature type="compositionally biased region" description="Low complexity" evidence="2">
    <location>
        <begin position="856"/>
        <end position="869"/>
    </location>
</feature>
<proteinExistence type="predicted"/>
<feature type="compositionally biased region" description="Low complexity" evidence="2">
    <location>
        <begin position="459"/>
        <end position="471"/>
    </location>
</feature>
<reference evidence="4" key="1">
    <citation type="submission" date="2020-06" db="EMBL/GenBank/DDBJ databases">
        <authorList>
            <consortium name="Plant Systems Biology data submission"/>
        </authorList>
    </citation>
    <scope>NUCLEOTIDE SEQUENCE</scope>
    <source>
        <strain evidence="4">D6</strain>
    </source>
</reference>
<feature type="region of interest" description="Disordered" evidence="2">
    <location>
        <begin position="927"/>
        <end position="981"/>
    </location>
</feature>
<dbReference type="AlphaFoldDB" id="A0A9N8DFS8"/>
<feature type="region of interest" description="Disordered" evidence="2">
    <location>
        <begin position="837"/>
        <end position="870"/>
    </location>
</feature>
<dbReference type="InterPro" id="IPR011992">
    <property type="entry name" value="EF-hand-dom_pair"/>
</dbReference>
<feature type="compositionally biased region" description="Acidic residues" evidence="2">
    <location>
        <begin position="956"/>
        <end position="970"/>
    </location>
</feature>
<sequence>MVGRSLLAASCLGAFTHAPLWISAAAARWDEGMQRSECRTSASNFSSSSTRPCRALQLRSLGSTPSQEPSSRSVRYARDTLRFAFEGDIEMPSYMDFKTLLCQMDYFYTMFLQEGKPEDSFTDVKLEVLDWSFGGNEKDFPIVISFIANATDETGKVLDPQDMNEKLSSRGFFLKKYAQQAWPEGQNQFHNTDVVTIETDEWTKGQVQQADFKFSSVKCPERGNFFANISFGFFDGEESEPTQQEVHDLEELTRDFMGKVLQEELKTDNVDIEFAVVDWEYDANGTTIFPLNVSFQVRGFFDDGAEIPLNILKYHLARRTADGGQLMQHFIKQAVWETPPQKQSAFYSVNKAQMESKIHFLTSQELKSTTIFSDALIEDDDSSDPEDLPIDLTEATVSPTASPTSAPTDAPTTSPAAAPSSAANPASAGFPTAPSTGGRLGGDVDLGNPSDTTADDSGDTSGIGPSMNIPGAGAGMPPPNADGDTTTADRPGSGPNDRPGGSSTPLGPQGQFGSLIPGAVLRPDQNDEYMCERILAQVDANEDKHLNKEEFVEFINKLTLTSFPSYPFEALPSQIKNAYNALATTDGPAGGYIMSTSAFHSENPIDELVQDAIRKNIICRAVHQAIGEAEAEEPTRGPAILAPATVEFMASCQGDDCGVTNNARLLQASNNTSSSNGVATLQQAFRNYLETDIQPIFDVQHKGEGGQNVSSYMAPESANITALDSIDCPRHEGDPGNDNVKCFVATGAFKVLCEGDDLQHCQGIIDEAEGMALQGIGAGLLKESLDLMSLKGTESPWQVYRNLDVTLSMHPSSSPTDRPSLVPTTAPTLLRQARGNLPTMAPTNKRIPTERPTAMPSEAPSSVPSSAPSQREATFWENALFIDGAGLGLAAGASIAAMIALQFFRELLVDIAIKIIKCLFCWRSDPVDDDESEDEQSNGDHDKEGTENDEDRGGEGAEEEDEEEEDESGSGEDKEPGIARV</sequence>
<evidence type="ECO:0000256" key="3">
    <source>
        <dbReference type="SAM" id="SignalP"/>
    </source>
</evidence>
<evidence type="ECO:0000256" key="2">
    <source>
        <dbReference type="SAM" id="MobiDB-lite"/>
    </source>
</evidence>
<keyword evidence="3" id="KW-0732">Signal</keyword>
<accession>A0A9N8DFS8</accession>
<keyword evidence="5" id="KW-1185">Reference proteome</keyword>